<dbReference type="PANTHER" id="PTHR42941">
    <property type="entry name" value="SLL1037 PROTEIN"/>
    <property type="match status" value="1"/>
</dbReference>
<sequence>MRKRIRIAALVTMLVAVVTFGINAQSSEVKRFSIGTAGTAGALYPMGVAMGQTITKHVPGLAATGEATAASVENIRNLSTGKMVMGISQNEIAWLAYNGLGDFKQRKSDSLRSLFSTIYSYIQIFTKAESPIASIGDFKGKAIGVGAAGSGGEMAARMILEYFGLTYKEIKPQFISETEAVSALKDGRIAAFICTHPLKSAALMDLTNSASVKMIPINEEGFYKKFPFYSKFVIPANTYKGIEYPVAVPISRVIMLTTKTSGLSEDEVYSVVKAIWENRAEWSNVHASVAAQVTFEAALKELSVPMHVGAIRYFKEKGLVIDESLYPPEYK</sequence>
<dbReference type="SUPFAM" id="SSF53850">
    <property type="entry name" value="Periplasmic binding protein-like II"/>
    <property type="match status" value="1"/>
</dbReference>
<dbReference type="AlphaFoldDB" id="A0A644TPZ5"/>
<proteinExistence type="predicted"/>
<organism evidence="1">
    <name type="scientific">bioreactor metagenome</name>
    <dbReference type="NCBI Taxonomy" id="1076179"/>
    <lineage>
        <taxon>unclassified sequences</taxon>
        <taxon>metagenomes</taxon>
        <taxon>ecological metagenomes</taxon>
    </lineage>
</organism>
<protein>
    <recommendedName>
        <fullName evidence="2">TRAP transporter solute receptor, TAXI family</fullName>
    </recommendedName>
</protein>
<name>A0A644TPZ5_9ZZZZ</name>
<evidence type="ECO:0000313" key="1">
    <source>
        <dbReference type="EMBL" id="MPL67711.1"/>
    </source>
</evidence>
<reference evidence="1" key="1">
    <citation type="submission" date="2019-08" db="EMBL/GenBank/DDBJ databases">
        <authorList>
            <person name="Kucharzyk K."/>
            <person name="Murdoch R.W."/>
            <person name="Higgins S."/>
            <person name="Loffler F."/>
        </authorList>
    </citation>
    <scope>NUCLEOTIDE SEQUENCE</scope>
</reference>
<dbReference type="EMBL" id="VSSQ01000038">
    <property type="protein sequence ID" value="MPL67711.1"/>
    <property type="molecule type" value="Genomic_DNA"/>
</dbReference>
<dbReference type="Gene3D" id="3.40.190.10">
    <property type="entry name" value="Periplasmic binding protein-like II"/>
    <property type="match status" value="2"/>
</dbReference>
<comment type="caution">
    <text evidence="1">The sequence shown here is derived from an EMBL/GenBank/DDBJ whole genome shotgun (WGS) entry which is preliminary data.</text>
</comment>
<accession>A0A644TPZ5</accession>
<dbReference type="NCBIfam" id="TIGR02122">
    <property type="entry name" value="TRAP_TAXI"/>
    <property type="match status" value="1"/>
</dbReference>
<gene>
    <name evidence="1" type="ORF">SDC9_13409</name>
</gene>
<evidence type="ECO:0008006" key="2">
    <source>
        <dbReference type="Google" id="ProtNLM"/>
    </source>
</evidence>
<dbReference type="Pfam" id="PF16868">
    <property type="entry name" value="NMT1_3"/>
    <property type="match status" value="1"/>
</dbReference>
<dbReference type="PANTHER" id="PTHR42941:SF1">
    <property type="entry name" value="SLL1037 PROTEIN"/>
    <property type="match status" value="1"/>
</dbReference>
<dbReference type="InterPro" id="IPR011852">
    <property type="entry name" value="TRAP_TAXI"/>
</dbReference>